<reference evidence="3" key="2">
    <citation type="submission" date="2015-07" db="EMBL/GenBank/DDBJ databases">
        <title>Plasmids, circular viruses and viroids from rat gut.</title>
        <authorList>
            <person name="Jorgensen T.J."/>
            <person name="Hansen M.A."/>
            <person name="Xu Z."/>
            <person name="Tabak M.A."/>
            <person name="Sorensen S.J."/>
            <person name="Hansen L.H."/>
        </authorList>
    </citation>
    <scope>NUCLEOTIDE SEQUENCE</scope>
    <source>
        <plasmid evidence="3">pRGRH1797</plasmid>
    </source>
</reference>
<feature type="compositionally biased region" description="Basic and acidic residues" evidence="1">
    <location>
        <begin position="366"/>
        <end position="387"/>
    </location>
</feature>
<proteinExistence type="predicted"/>
<feature type="compositionally biased region" description="Basic and acidic residues" evidence="1">
    <location>
        <begin position="495"/>
        <end position="510"/>
    </location>
</feature>
<evidence type="ECO:0000256" key="1">
    <source>
        <dbReference type="SAM" id="MobiDB-lite"/>
    </source>
</evidence>
<organism evidence="3">
    <name type="scientific">uncultured prokaryote</name>
    <dbReference type="NCBI Taxonomy" id="198431"/>
    <lineage>
        <taxon>unclassified sequences</taxon>
        <taxon>environmental samples</taxon>
    </lineage>
</organism>
<accession>A0A0H5Q984</accession>
<sequence>MIVKVHARGAGGGSGPTGYLLGRDGQRELAVTLRGDPVEVRDLIDSTKFARKYTSGVLSFAEADLRPEQKEKIMDSFESALLPGMEKNQYSVLWVEHRDKGRLELNFVIPNVELTTGKRLQPYYHGADCRRVNAWAETVRFDNKLADPNDPARRRALTTPNDLPKDKQEAARAITDGLLAMAGNGSIKSRADVVRTLTGAGFTVARETKSSISIKDPSGGQNLRLKGALYERDFTVSKDLRGELERASQQHKADAVTRVIAARKELERGIEIKREYLDKRYSREPEALESHSVKQLEMDNNNLGVTGFDRSRDPRDYGLDDKRQPNENQRTEGDFSAARDPRNPVDRAEKGGLFDTSERPQTGETVHSREAANSTDREELDHEQRSRESIISRIRDVAERAIEATHSLTERAKEATGAFYSHCKRLAGAAGEVERAEQIIGRAGGQLERSGADFAEKVEGLNPVEALQMLAKAHNEGLEGYGTKAAPTGYSRTGGGHDRTPDNDRGGMSM</sequence>
<evidence type="ECO:0000259" key="2">
    <source>
        <dbReference type="Pfam" id="PF03432"/>
    </source>
</evidence>
<feature type="region of interest" description="Disordered" evidence="1">
    <location>
        <begin position="283"/>
        <end position="387"/>
    </location>
</feature>
<feature type="compositionally biased region" description="Basic and acidic residues" evidence="1">
    <location>
        <begin position="283"/>
        <end position="297"/>
    </location>
</feature>
<name>A0A0H5Q984_9ZZZZ</name>
<evidence type="ECO:0000313" key="3">
    <source>
        <dbReference type="EMBL" id="CRY97940.1"/>
    </source>
</evidence>
<feature type="domain" description="MobA/VirD2-like nuclease" evidence="2">
    <location>
        <begin position="50"/>
        <end position="131"/>
    </location>
</feature>
<dbReference type="InterPro" id="IPR005094">
    <property type="entry name" value="Endonuclease_MobA/VirD2"/>
</dbReference>
<dbReference type="EMBL" id="LN854296">
    <property type="protein sequence ID" value="CRY97940.1"/>
    <property type="molecule type" value="Genomic_DNA"/>
</dbReference>
<reference evidence="3" key="1">
    <citation type="submission" date="2015-06" db="EMBL/GenBank/DDBJ databases">
        <authorList>
            <person name="Joergensen T."/>
        </authorList>
    </citation>
    <scope>NUCLEOTIDE SEQUENCE</scope>
    <source>
        <plasmid evidence="3">pRGRH1797</plasmid>
    </source>
</reference>
<keyword evidence="3" id="KW-0614">Plasmid</keyword>
<feature type="compositionally biased region" description="Basic and acidic residues" evidence="1">
    <location>
        <begin position="309"/>
        <end position="358"/>
    </location>
</feature>
<dbReference type="Pfam" id="PF03432">
    <property type="entry name" value="Relaxase"/>
    <property type="match status" value="1"/>
</dbReference>
<geneLocation type="plasmid" evidence="3">
    <name>pRGRH1797</name>
</geneLocation>
<protein>
    <recommendedName>
        <fullName evidence="2">MobA/VirD2-like nuclease domain-containing protein</fullName>
    </recommendedName>
</protein>
<feature type="region of interest" description="Disordered" evidence="1">
    <location>
        <begin position="478"/>
        <end position="510"/>
    </location>
</feature>
<dbReference type="AlphaFoldDB" id="A0A0H5Q984"/>